<dbReference type="Proteomes" id="UP000280395">
    <property type="component" value="Unassembled WGS sequence"/>
</dbReference>
<dbReference type="EMBL" id="RBUA01000547">
    <property type="protein sequence ID" value="RMU58762.1"/>
    <property type="molecule type" value="Genomic_DNA"/>
</dbReference>
<feature type="region of interest" description="Disordered" evidence="1">
    <location>
        <begin position="115"/>
        <end position="217"/>
    </location>
</feature>
<dbReference type="RefSeq" id="WP_122300070.1">
    <property type="nucleotide sequence ID" value="NZ_RBUA01000547.1"/>
</dbReference>
<name>A0A3M5VKL5_PSESX</name>
<sequence>MARIRTIKPEFWSSEQVMECQPLTRLLFIGIWNFCDDGGNHPDSEKTIKARVFPGDEISSSSIRRMLDELSSNGLLSFYEHSGKRYLHVCGWEHQRIDKPTFKYPEFVQSLMVSSPPPVGAGTDDNQKPGPVGDSVGESSPNIRTPLDEDSSNPLLGLDLGREGKGNRKGEGEEQDQEHVHRRDAPPDDATLEPQAGANGQEQHAPAQPALADPKPKRNIKTAATDLLDGFDQFYRLYPRRQKRLNAESAWKKLKPDAALRETLLAALANHCLRPDWIKDGGQYIPLPATWLNGRCWEDEILANTEQSHHVDLDKIDHTLGLERQPDGTYRVARP</sequence>
<comment type="caution">
    <text evidence="2">The sequence shown here is derived from an EMBL/GenBank/DDBJ whole genome shotgun (WGS) entry which is preliminary data.</text>
</comment>
<evidence type="ECO:0000256" key="1">
    <source>
        <dbReference type="SAM" id="MobiDB-lite"/>
    </source>
</evidence>
<evidence type="ECO:0000313" key="3">
    <source>
        <dbReference type="Proteomes" id="UP000280395"/>
    </source>
</evidence>
<gene>
    <name evidence="2" type="ORF">ALP29_04542</name>
</gene>
<proteinExistence type="predicted"/>
<evidence type="ECO:0008006" key="4">
    <source>
        <dbReference type="Google" id="ProtNLM"/>
    </source>
</evidence>
<dbReference type="AlphaFoldDB" id="A0A3M5VKL5"/>
<protein>
    <recommendedName>
        <fullName evidence="4">Phage replication protein</fullName>
    </recommendedName>
</protein>
<evidence type="ECO:0000313" key="2">
    <source>
        <dbReference type="EMBL" id="RMU58762.1"/>
    </source>
</evidence>
<organism evidence="2 3">
    <name type="scientific">Pseudomonas syringae pv. avii</name>
    <dbReference type="NCBI Taxonomy" id="663959"/>
    <lineage>
        <taxon>Bacteria</taxon>
        <taxon>Pseudomonadati</taxon>
        <taxon>Pseudomonadota</taxon>
        <taxon>Gammaproteobacteria</taxon>
        <taxon>Pseudomonadales</taxon>
        <taxon>Pseudomonadaceae</taxon>
        <taxon>Pseudomonas</taxon>
        <taxon>Pseudomonas syringae</taxon>
    </lineage>
</organism>
<feature type="compositionally biased region" description="Basic and acidic residues" evidence="1">
    <location>
        <begin position="160"/>
        <end position="186"/>
    </location>
</feature>
<reference evidence="2 3" key="1">
    <citation type="submission" date="2018-08" db="EMBL/GenBank/DDBJ databases">
        <title>Recombination of ecologically and evolutionarily significant loci maintains genetic cohesion in the Pseudomonas syringae species complex.</title>
        <authorList>
            <person name="Dillon M."/>
            <person name="Thakur S."/>
            <person name="Almeida R.N.D."/>
            <person name="Weir B.S."/>
            <person name="Guttman D.S."/>
        </authorList>
    </citation>
    <scope>NUCLEOTIDE SEQUENCE [LARGE SCALE GENOMIC DNA]</scope>
    <source>
        <strain evidence="2 3">ICMP 14479</strain>
    </source>
</reference>
<accession>A0A3M5VKL5</accession>